<sequence>MRVWISASDAIGADRVVGVAGETGVAGEAGEAGDSTVGVAGTDVSTWIVGTCKDKGSWIRISRQYSMIQRVPKIHNFESGLMTLHLLTNLAGRWRNRNTRYLGEGVMQDTVTPEYVNWFFYPMKMLGSARISV</sequence>
<accession>A0A067LAV7</accession>
<dbReference type="AlphaFoldDB" id="A0A067LAV7"/>
<reference evidence="1 2" key="1">
    <citation type="journal article" date="2014" name="PLoS ONE">
        <title>Global Analysis of Gene Expression Profiles in Physic Nut (Jatropha curcas L.) Seedlings Exposed to Salt Stress.</title>
        <authorList>
            <person name="Zhang L."/>
            <person name="Zhang C."/>
            <person name="Wu P."/>
            <person name="Chen Y."/>
            <person name="Li M."/>
            <person name="Jiang H."/>
            <person name="Wu G."/>
        </authorList>
    </citation>
    <scope>NUCLEOTIDE SEQUENCE [LARGE SCALE GENOMIC DNA]</scope>
    <source>
        <strain evidence="2">cv. GZQX0401</strain>
        <tissue evidence="1">Young leaves</tissue>
    </source>
</reference>
<name>A0A067LAV7_JATCU</name>
<proteinExistence type="predicted"/>
<dbReference type="EMBL" id="KK914229">
    <property type="protein sequence ID" value="KDP45547.1"/>
    <property type="molecule type" value="Genomic_DNA"/>
</dbReference>
<protein>
    <submittedName>
        <fullName evidence="1">Uncharacterized protein</fullName>
    </submittedName>
</protein>
<keyword evidence="2" id="KW-1185">Reference proteome</keyword>
<evidence type="ECO:0000313" key="1">
    <source>
        <dbReference type="EMBL" id="KDP45547.1"/>
    </source>
</evidence>
<gene>
    <name evidence="1" type="ORF">JCGZ_18172</name>
</gene>
<organism evidence="1 2">
    <name type="scientific">Jatropha curcas</name>
    <name type="common">Barbados nut</name>
    <dbReference type="NCBI Taxonomy" id="180498"/>
    <lineage>
        <taxon>Eukaryota</taxon>
        <taxon>Viridiplantae</taxon>
        <taxon>Streptophyta</taxon>
        <taxon>Embryophyta</taxon>
        <taxon>Tracheophyta</taxon>
        <taxon>Spermatophyta</taxon>
        <taxon>Magnoliopsida</taxon>
        <taxon>eudicotyledons</taxon>
        <taxon>Gunneridae</taxon>
        <taxon>Pentapetalae</taxon>
        <taxon>rosids</taxon>
        <taxon>fabids</taxon>
        <taxon>Malpighiales</taxon>
        <taxon>Euphorbiaceae</taxon>
        <taxon>Crotonoideae</taxon>
        <taxon>Jatropheae</taxon>
        <taxon>Jatropha</taxon>
    </lineage>
</organism>
<dbReference type="OrthoDB" id="1871193at2759"/>
<evidence type="ECO:0000313" key="2">
    <source>
        <dbReference type="Proteomes" id="UP000027138"/>
    </source>
</evidence>
<dbReference type="Proteomes" id="UP000027138">
    <property type="component" value="Unassembled WGS sequence"/>
</dbReference>